<dbReference type="PANTHER" id="PTHR47371">
    <property type="entry name" value="LIPOTEICHOIC ACID SYNTHASE"/>
    <property type="match status" value="1"/>
</dbReference>
<feature type="transmembrane region" description="Helical" evidence="8">
    <location>
        <begin position="71"/>
        <end position="93"/>
    </location>
</feature>
<organism evidence="10 11">
    <name type="scientific">Halalkalibacter kiskunsagensis</name>
    <dbReference type="NCBI Taxonomy" id="1548599"/>
    <lineage>
        <taxon>Bacteria</taxon>
        <taxon>Bacillati</taxon>
        <taxon>Bacillota</taxon>
        <taxon>Bacilli</taxon>
        <taxon>Bacillales</taxon>
        <taxon>Bacillaceae</taxon>
        <taxon>Halalkalibacter</taxon>
    </lineage>
</organism>
<gene>
    <name evidence="10" type="ORF">ACFFHM_25165</name>
</gene>
<reference evidence="10 11" key="1">
    <citation type="submission" date="2024-09" db="EMBL/GenBank/DDBJ databases">
        <authorList>
            <person name="Sun Q."/>
            <person name="Mori K."/>
        </authorList>
    </citation>
    <scope>NUCLEOTIDE SEQUENCE [LARGE SCALE GENOMIC DNA]</scope>
    <source>
        <strain evidence="10 11">NCAIM B.02610</strain>
    </source>
</reference>
<evidence type="ECO:0000256" key="8">
    <source>
        <dbReference type="SAM" id="Phobius"/>
    </source>
</evidence>
<dbReference type="Pfam" id="PF00884">
    <property type="entry name" value="Sulfatase"/>
    <property type="match status" value="1"/>
</dbReference>
<feature type="transmembrane region" description="Helical" evidence="8">
    <location>
        <begin position="44"/>
        <end position="64"/>
    </location>
</feature>
<evidence type="ECO:0000259" key="9">
    <source>
        <dbReference type="Pfam" id="PF00884"/>
    </source>
</evidence>
<dbReference type="Proteomes" id="UP001589838">
    <property type="component" value="Unassembled WGS sequence"/>
</dbReference>
<dbReference type="InterPro" id="IPR017850">
    <property type="entry name" value="Alkaline_phosphatase_core_sf"/>
</dbReference>
<dbReference type="InterPro" id="IPR012160">
    <property type="entry name" value="LtaS-like"/>
</dbReference>
<feature type="domain" description="Sulfatase N-terminal" evidence="9">
    <location>
        <begin position="245"/>
        <end position="534"/>
    </location>
</feature>
<feature type="transmembrane region" description="Helical" evidence="8">
    <location>
        <begin position="12"/>
        <end position="32"/>
    </location>
</feature>
<dbReference type="EC" id="2.7.8.-" evidence="10"/>
<comment type="caution">
    <text evidence="10">The sequence shown here is derived from an EMBL/GenBank/DDBJ whole genome shotgun (WGS) entry which is preliminary data.</text>
</comment>
<evidence type="ECO:0000256" key="6">
    <source>
        <dbReference type="ARBA" id="ARBA00023136"/>
    </source>
</evidence>
<evidence type="ECO:0000256" key="3">
    <source>
        <dbReference type="ARBA" id="ARBA00022475"/>
    </source>
</evidence>
<feature type="transmembrane region" description="Helical" evidence="8">
    <location>
        <begin position="125"/>
        <end position="143"/>
    </location>
</feature>
<dbReference type="CDD" id="cd16015">
    <property type="entry name" value="LTA_synthase"/>
    <property type="match status" value="1"/>
</dbReference>
<evidence type="ECO:0000256" key="4">
    <source>
        <dbReference type="ARBA" id="ARBA00022692"/>
    </source>
</evidence>
<dbReference type="InterPro" id="IPR050448">
    <property type="entry name" value="OpgB/LTA_synthase_biosynth"/>
</dbReference>
<comment type="similarity">
    <text evidence="2 7">Belongs to the LTA synthase family.</text>
</comment>
<evidence type="ECO:0000256" key="7">
    <source>
        <dbReference type="PIRNR" id="PIRNR005091"/>
    </source>
</evidence>
<protein>
    <submittedName>
        <fullName evidence="10">LTA synthase family protein</fullName>
        <ecNumber evidence="10">2.7.8.-</ecNumber>
    </submittedName>
</protein>
<dbReference type="SUPFAM" id="SSF53649">
    <property type="entry name" value="Alkaline phosphatase-like"/>
    <property type="match status" value="1"/>
</dbReference>
<evidence type="ECO:0000313" key="10">
    <source>
        <dbReference type="EMBL" id="MFC0473711.1"/>
    </source>
</evidence>
<dbReference type="InterPro" id="IPR000917">
    <property type="entry name" value="Sulfatase_N"/>
</dbReference>
<dbReference type="RefSeq" id="WP_335961410.1">
    <property type="nucleotide sequence ID" value="NZ_JAXBLX010000017.1"/>
</dbReference>
<dbReference type="PANTHER" id="PTHR47371:SF1">
    <property type="entry name" value="LIPOTEICHOIC ACID SYNTHASE-LIKE YQGS"/>
    <property type="match status" value="1"/>
</dbReference>
<keyword evidence="5 8" id="KW-1133">Transmembrane helix</keyword>
<sequence>MDRIKAELVRLKFIMLAVFFLCTKTYIIYKMGFRIQSENFLQEFLLIINPLSSTVLLIGLSLFLGGKSRNIMVIITSLLATCILYFNLIYFRFFSDFLTWPVLFQTSNAQDLQRSITELIKFSDVLLLLDIVILTFLVLKNNIPIYARGKREPVFLLAVTALLFFINISIAQLERPQLLTRAFDREMLVKNIGIMNYHVYDAFIQSQSKAQRVFAESSDIDEVLRYRNENYKEPDPDMNGIANGKNVIVLSLESLQSFVINESLNGEEITPFLNSLIKESYYFDNFYHQTAQGKTSDSEFLVANSLFGRDSGAVFFTHAGNKFNSLPEIFNESGYYTSVMHANNKSFWNRDMMYLSLGYNKFFDINSYDVNEENSIGWGLKDKDFFEQSIDLLKSQPEPYYTKFITLTNHFPFELGEEDKLIEEFDSNSGTLNRYFPTVRYMDHAVEVFFDRLKEEGMYEDSIFILYGDHYGISEYHHRAMSKFLGKEELTPFDHVQLQRVPMIVHIPGQTNEVNHSVSGQIDIKPTIMHLLGMDTKEDIQFGSDLFSPDRQSFAVLRDRSFVTDAFVYTKGSCYLKTDGTETDLENCEPFFEKANLDLDLSDKILYGDLLRFY</sequence>
<feature type="transmembrane region" description="Helical" evidence="8">
    <location>
        <begin position="155"/>
        <end position="173"/>
    </location>
</feature>
<keyword evidence="11" id="KW-1185">Reference proteome</keyword>
<keyword evidence="6 7" id="KW-0472">Membrane</keyword>
<accession>A0ABV6KK54</accession>
<dbReference type="Gene3D" id="3.40.720.10">
    <property type="entry name" value="Alkaline Phosphatase, subunit A"/>
    <property type="match status" value="1"/>
</dbReference>
<evidence type="ECO:0000256" key="2">
    <source>
        <dbReference type="ARBA" id="ARBA00009983"/>
    </source>
</evidence>
<dbReference type="Gene3D" id="3.30.1120.170">
    <property type="match status" value="1"/>
</dbReference>
<keyword evidence="10" id="KW-0808">Transferase</keyword>
<dbReference type="EMBL" id="JBHLUX010000095">
    <property type="protein sequence ID" value="MFC0473711.1"/>
    <property type="molecule type" value="Genomic_DNA"/>
</dbReference>
<evidence type="ECO:0000313" key="11">
    <source>
        <dbReference type="Proteomes" id="UP001589838"/>
    </source>
</evidence>
<keyword evidence="3 7" id="KW-1003">Cell membrane</keyword>
<proteinExistence type="inferred from homology"/>
<dbReference type="GO" id="GO:0016740">
    <property type="term" value="F:transferase activity"/>
    <property type="evidence" value="ECO:0007669"/>
    <property type="project" value="UniProtKB-KW"/>
</dbReference>
<evidence type="ECO:0000256" key="1">
    <source>
        <dbReference type="ARBA" id="ARBA00004651"/>
    </source>
</evidence>
<keyword evidence="4 8" id="KW-0812">Transmembrane</keyword>
<evidence type="ECO:0000256" key="5">
    <source>
        <dbReference type="ARBA" id="ARBA00022989"/>
    </source>
</evidence>
<name>A0ABV6KK54_9BACI</name>
<dbReference type="PIRSF" id="PIRSF005091">
    <property type="entry name" value="Mmb_sulf_HI1246"/>
    <property type="match status" value="1"/>
</dbReference>
<comment type="subcellular location">
    <subcellularLocation>
        <location evidence="1">Cell membrane</location>
        <topology evidence="1">Multi-pass membrane protein</topology>
    </subcellularLocation>
</comment>